<dbReference type="PROSITE" id="PS00688">
    <property type="entry name" value="SIGMA54_INTERACT_3"/>
    <property type="match status" value="1"/>
</dbReference>
<evidence type="ECO:0000256" key="3">
    <source>
        <dbReference type="ARBA" id="ARBA00023015"/>
    </source>
</evidence>
<dbReference type="Pfam" id="PF02954">
    <property type="entry name" value="HTH_8"/>
    <property type="match status" value="1"/>
</dbReference>
<keyword evidence="5" id="KW-0804">Transcription</keyword>
<evidence type="ECO:0000259" key="8">
    <source>
        <dbReference type="PROSITE" id="PS50045"/>
    </source>
</evidence>
<keyword evidence="3" id="KW-0805">Transcription regulation</keyword>
<dbReference type="InterPro" id="IPR058031">
    <property type="entry name" value="AAA_lid_NorR"/>
</dbReference>
<dbReference type="PROSITE" id="PS50045">
    <property type="entry name" value="SIGMA54_INTERACT_4"/>
    <property type="match status" value="1"/>
</dbReference>
<protein>
    <submittedName>
        <fullName evidence="10">Sigma-54 dependent transcriptional regulator</fullName>
    </submittedName>
</protein>
<dbReference type="RefSeq" id="WP_236099271.1">
    <property type="nucleotide sequence ID" value="NZ_JAKGUD010000006.1"/>
</dbReference>
<dbReference type="PROSITE" id="PS50110">
    <property type="entry name" value="RESPONSE_REGULATORY"/>
    <property type="match status" value="1"/>
</dbReference>
<dbReference type="InterPro" id="IPR003593">
    <property type="entry name" value="AAA+_ATPase"/>
</dbReference>
<feature type="region of interest" description="Disordered" evidence="7">
    <location>
        <begin position="385"/>
        <end position="404"/>
    </location>
</feature>
<evidence type="ECO:0000256" key="7">
    <source>
        <dbReference type="SAM" id="MobiDB-lite"/>
    </source>
</evidence>
<dbReference type="PANTHER" id="PTHR32071">
    <property type="entry name" value="TRANSCRIPTIONAL REGULATORY PROTEIN"/>
    <property type="match status" value="1"/>
</dbReference>
<dbReference type="SUPFAM" id="SSF52172">
    <property type="entry name" value="CheY-like"/>
    <property type="match status" value="1"/>
</dbReference>
<dbReference type="InterPro" id="IPR011006">
    <property type="entry name" value="CheY-like_superfamily"/>
</dbReference>
<evidence type="ECO:0000313" key="10">
    <source>
        <dbReference type="EMBL" id="MCF4142547.1"/>
    </source>
</evidence>
<dbReference type="Pfam" id="PF00072">
    <property type="entry name" value="Response_reg"/>
    <property type="match status" value="1"/>
</dbReference>
<dbReference type="Pfam" id="PF00158">
    <property type="entry name" value="Sigma54_activat"/>
    <property type="match status" value="1"/>
</dbReference>
<comment type="caution">
    <text evidence="10">The sequence shown here is derived from an EMBL/GenBank/DDBJ whole genome shotgun (WGS) entry which is preliminary data.</text>
</comment>
<feature type="modified residue" description="4-aspartylphosphate" evidence="6">
    <location>
        <position position="51"/>
    </location>
</feature>
<evidence type="ECO:0000313" key="11">
    <source>
        <dbReference type="Proteomes" id="UP001200430"/>
    </source>
</evidence>
<dbReference type="Gene3D" id="3.40.50.2300">
    <property type="match status" value="1"/>
</dbReference>
<keyword evidence="6" id="KW-0597">Phosphoprotein</keyword>
<name>A0ABS9EQX7_9BACT</name>
<dbReference type="InterPro" id="IPR001789">
    <property type="entry name" value="Sig_transdc_resp-reg_receiver"/>
</dbReference>
<evidence type="ECO:0000256" key="4">
    <source>
        <dbReference type="ARBA" id="ARBA00023125"/>
    </source>
</evidence>
<dbReference type="InterPro" id="IPR025662">
    <property type="entry name" value="Sigma_54_int_dom_ATP-bd_1"/>
</dbReference>
<dbReference type="SMART" id="SM00382">
    <property type="entry name" value="AAA"/>
    <property type="match status" value="1"/>
</dbReference>
<dbReference type="InterPro" id="IPR002078">
    <property type="entry name" value="Sigma_54_int"/>
</dbReference>
<keyword evidence="1" id="KW-0547">Nucleotide-binding</keyword>
<evidence type="ECO:0000256" key="6">
    <source>
        <dbReference type="PROSITE-ProRule" id="PRU00169"/>
    </source>
</evidence>
<dbReference type="Gene3D" id="3.40.50.300">
    <property type="entry name" value="P-loop containing nucleotide triphosphate hydrolases"/>
    <property type="match status" value="1"/>
</dbReference>
<keyword evidence="11" id="KW-1185">Reference proteome</keyword>
<dbReference type="Gene3D" id="1.10.8.60">
    <property type="match status" value="1"/>
</dbReference>
<dbReference type="InterPro" id="IPR002197">
    <property type="entry name" value="HTH_Fis"/>
</dbReference>
<dbReference type="EMBL" id="JAKGUD010000006">
    <property type="protein sequence ID" value="MCF4142547.1"/>
    <property type="molecule type" value="Genomic_DNA"/>
</dbReference>
<accession>A0ABS9EQX7</accession>
<evidence type="ECO:0000259" key="9">
    <source>
        <dbReference type="PROSITE" id="PS50110"/>
    </source>
</evidence>
<feature type="domain" description="Sigma-54 factor interaction" evidence="8">
    <location>
        <begin position="136"/>
        <end position="365"/>
    </location>
</feature>
<feature type="compositionally biased region" description="Basic and acidic residues" evidence="7">
    <location>
        <begin position="388"/>
        <end position="404"/>
    </location>
</feature>
<dbReference type="InterPro" id="IPR025944">
    <property type="entry name" value="Sigma_54_int_dom_CS"/>
</dbReference>
<dbReference type="InterPro" id="IPR009057">
    <property type="entry name" value="Homeodomain-like_sf"/>
</dbReference>
<dbReference type="Proteomes" id="UP001200430">
    <property type="component" value="Unassembled WGS sequence"/>
</dbReference>
<dbReference type="PROSITE" id="PS00676">
    <property type="entry name" value="SIGMA54_INTERACT_2"/>
    <property type="match status" value="1"/>
</dbReference>
<feature type="domain" description="Response regulatory" evidence="9">
    <location>
        <begin position="2"/>
        <end position="116"/>
    </location>
</feature>
<keyword evidence="4" id="KW-0238">DNA-binding</keyword>
<evidence type="ECO:0000256" key="1">
    <source>
        <dbReference type="ARBA" id="ARBA00022741"/>
    </source>
</evidence>
<dbReference type="CDD" id="cd00009">
    <property type="entry name" value="AAA"/>
    <property type="match status" value="1"/>
</dbReference>
<dbReference type="SMART" id="SM00448">
    <property type="entry name" value="REC"/>
    <property type="match status" value="1"/>
</dbReference>
<dbReference type="SUPFAM" id="SSF46689">
    <property type="entry name" value="Homeodomain-like"/>
    <property type="match status" value="1"/>
</dbReference>
<dbReference type="PROSITE" id="PS00675">
    <property type="entry name" value="SIGMA54_INTERACT_1"/>
    <property type="match status" value="1"/>
</dbReference>
<dbReference type="SUPFAM" id="SSF52540">
    <property type="entry name" value="P-loop containing nucleoside triphosphate hydrolases"/>
    <property type="match status" value="1"/>
</dbReference>
<dbReference type="Gene3D" id="1.10.10.60">
    <property type="entry name" value="Homeodomain-like"/>
    <property type="match status" value="1"/>
</dbReference>
<evidence type="ECO:0000256" key="5">
    <source>
        <dbReference type="ARBA" id="ARBA00023163"/>
    </source>
</evidence>
<gene>
    <name evidence="10" type="ORF">L2W38_06940</name>
</gene>
<reference evidence="10 11" key="1">
    <citation type="submission" date="2022-01" db="EMBL/GenBank/DDBJ databases">
        <title>Dethiosulfovibrio faecalis sp. nov., a novel proteolytic, non-sulfur-reducing bacterium isolated from a marine aquaculture solid waste bioreactor.</title>
        <authorList>
            <person name="Grabowski S."/>
            <person name="Apolinario E."/>
            <person name="Schneider N."/>
            <person name="Marshall C.W."/>
            <person name="Sowers K.R."/>
        </authorList>
    </citation>
    <scope>NUCLEOTIDE SEQUENCE [LARGE SCALE GENOMIC DNA]</scope>
    <source>
        <strain evidence="10 11">DSM 12537</strain>
    </source>
</reference>
<dbReference type="PANTHER" id="PTHR32071:SF113">
    <property type="entry name" value="ALGINATE BIOSYNTHESIS TRANSCRIPTIONAL REGULATORY PROTEIN ALGB"/>
    <property type="match status" value="1"/>
</dbReference>
<dbReference type="InterPro" id="IPR027417">
    <property type="entry name" value="P-loop_NTPase"/>
</dbReference>
<organism evidence="10 11">
    <name type="scientific">Dethiosulfovibrio marinus</name>
    <dbReference type="NCBI Taxonomy" id="133532"/>
    <lineage>
        <taxon>Bacteria</taxon>
        <taxon>Thermotogati</taxon>
        <taxon>Synergistota</taxon>
        <taxon>Synergistia</taxon>
        <taxon>Synergistales</taxon>
        <taxon>Dethiosulfovibrionaceae</taxon>
        <taxon>Dethiosulfovibrio</taxon>
    </lineage>
</organism>
<dbReference type="Pfam" id="PF25601">
    <property type="entry name" value="AAA_lid_14"/>
    <property type="match status" value="1"/>
</dbReference>
<keyword evidence="2" id="KW-0067">ATP-binding</keyword>
<proteinExistence type="predicted"/>
<evidence type="ECO:0000256" key="2">
    <source>
        <dbReference type="ARBA" id="ARBA00022840"/>
    </source>
</evidence>
<sequence>MKVWIIEDERALAQGLKTAFERKGYESRTASGLKGLNSMMDQESPEIVFLDVRLDDGDGLKGLPHILQASPEAKVIVMTAFGDSALVVRAIREGAFNYLDKPFPLEAAMNMAQRASEAIALARRVSRMETSRAVSLIGSSRAVEEIGGFVEKVSRHEDVNVLIRGESGTGKEVVARMIHGASGSSGEFVAINCAAIPESLLEAELFGSRKGAYTGASADKRGLVELADGGTLFLDEIGDMPTSLQSKMLRFLDSRSLRPLGSSREIQVSLRVVCATCADLENRISSGAFRKDLYYRIAMLPIELPPLRERGRDALELLEHFIVLYSDRLGRAPLIPSSDVEEVFLSYRWPGNVRELKNLVERLFILKDQRDRTISLKDLPQEMLDAMPTDRDAESRHETDGRPLQRQLDDFEKELLTQALSDSRGNRTRAASSLGLSRYALLRRLQKHGLD</sequence>
<dbReference type="InterPro" id="IPR025943">
    <property type="entry name" value="Sigma_54_int_dom_ATP-bd_2"/>
</dbReference>
<dbReference type="PRINTS" id="PR01590">
    <property type="entry name" value="HTHFIS"/>
</dbReference>